<dbReference type="SUPFAM" id="SSF50891">
    <property type="entry name" value="Cyclophilin-like"/>
    <property type="match status" value="1"/>
</dbReference>
<keyword evidence="4" id="KW-1185">Reference proteome</keyword>
<dbReference type="Pfam" id="PF00160">
    <property type="entry name" value="Pro_isomerase"/>
    <property type="match status" value="1"/>
</dbReference>
<gene>
    <name evidence="3" type="ORF">SEMRO_440_G143500.1</name>
</gene>
<feature type="domain" description="PPIase cyclophilin-type" evidence="2">
    <location>
        <begin position="120"/>
        <end position="263"/>
    </location>
</feature>
<dbReference type="GO" id="GO:0003755">
    <property type="term" value="F:peptidyl-prolyl cis-trans isomerase activity"/>
    <property type="evidence" value="ECO:0007669"/>
    <property type="project" value="InterPro"/>
</dbReference>
<feature type="region of interest" description="Disordered" evidence="1">
    <location>
        <begin position="52"/>
        <end position="81"/>
    </location>
</feature>
<proteinExistence type="predicted"/>
<evidence type="ECO:0000313" key="4">
    <source>
        <dbReference type="Proteomes" id="UP001153069"/>
    </source>
</evidence>
<accession>A0A9N8E1K3</accession>
<dbReference type="Proteomes" id="UP001153069">
    <property type="component" value="Unassembled WGS sequence"/>
</dbReference>
<evidence type="ECO:0000256" key="1">
    <source>
        <dbReference type="SAM" id="MobiDB-lite"/>
    </source>
</evidence>
<dbReference type="InterPro" id="IPR029000">
    <property type="entry name" value="Cyclophilin-like_dom_sf"/>
</dbReference>
<organism evidence="3 4">
    <name type="scientific">Seminavis robusta</name>
    <dbReference type="NCBI Taxonomy" id="568900"/>
    <lineage>
        <taxon>Eukaryota</taxon>
        <taxon>Sar</taxon>
        <taxon>Stramenopiles</taxon>
        <taxon>Ochrophyta</taxon>
        <taxon>Bacillariophyta</taxon>
        <taxon>Bacillariophyceae</taxon>
        <taxon>Bacillariophycidae</taxon>
        <taxon>Naviculales</taxon>
        <taxon>Naviculaceae</taxon>
        <taxon>Seminavis</taxon>
    </lineage>
</organism>
<feature type="compositionally biased region" description="Polar residues" evidence="1">
    <location>
        <begin position="52"/>
        <end position="66"/>
    </location>
</feature>
<sequence>MVTVTPKQRSKKSSKTIVFATLAVVALVVIAVLSKGTSSSSLLRQTSKPLATAKTVQLSDTNNPQDTNKDPEISQKQQQHDECPYMSIHDLSEDERNPAKGERHMITPPRGGMIHLVCCQTTQGPFNTLVHEQWAPNGAKRFLEMVTTGYFNSKFGVPLMRCVQGFLCQFGLNSEPQLSKRFKETIPDDANWLPEGPKYRQNEEGVKRFATGYMAYAGGGKHTRDMQLIVSLDNIPTLAGGSPWEVPWGELVGQHSLDTFSKVYTGYGDNGPPQGDLWSRGITPADKEKFPKLDYVTGCAVVDQQIQE</sequence>
<comment type="caution">
    <text evidence="3">The sequence shown here is derived from an EMBL/GenBank/DDBJ whole genome shotgun (WGS) entry which is preliminary data.</text>
</comment>
<dbReference type="AlphaFoldDB" id="A0A9N8E1K3"/>
<dbReference type="Gene3D" id="2.40.100.10">
    <property type="entry name" value="Cyclophilin-like"/>
    <property type="match status" value="1"/>
</dbReference>
<dbReference type="InterPro" id="IPR002130">
    <property type="entry name" value="Cyclophilin-type_PPIase_dom"/>
</dbReference>
<feature type="compositionally biased region" description="Basic and acidic residues" evidence="1">
    <location>
        <begin position="67"/>
        <end position="81"/>
    </location>
</feature>
<evidence type="ECO:0000259" key="2">
    <source>
        <dbReference type="Pfam" id="PF00160"/>
    </source>
</evidence>
<dbReference type="OrthoDB" id="200120at2759"/>
<reference evidence="3" key="1">
    <citation type="submission" date="2020-06" db="EMBL/GenBank/DDBJ databases">
        <authorList>
            <consortium name="Plant Systems Biology data submission"/>
        </authorList>
    </citation>
    <scope>NUCLEOTIDE SEQUENCE</scope>
    <source>
        <strain evidence="3">D6</strain>
    </source>
</reference>
<dbReference type="EMBL" id="CAICTM010000439">
    <property type="protein sequence ID" value="CAB9510530.1"/>
    <property type="molecule type" value="Genomic_DNA"/>
</dbReference>
<protein>
    <submittedName>
        <fullName evidence="3">PPIases accelerate the folding of proteins. It catalyzes the cis-trans isomerization of proline imidic peptide bonds in oligopeptides By similarity</fullName>
    </submittedName>
</protein>
<name>A0A9N8E1K3_9STRA</name>
<evidence type="ECO:0000313" key="3">
    <source>
        <dbReference type="EMBL" id="CAB9510530.1"/>
    </source>
</evidence>